<proteinExistence type="predicted"/>
<organism evidence="1">
    <name type="scientific">Arundo donax</name>
    <name type="common">Giant reed</name>
    <name type="synonym">Donax arundinaceus</name>
    <dbReference type="NCBI Taxonomy" id="35708"/>
    <lineage>
        <taxon>Eukaryota</taxon>
        <taxon>Viridiplantae</taxon>
        <taxon>Streptophyta</taxon>
        <taxon>Embryophyta</taxon>
        <taxon>Tracheophyta</taxon>
        <taxon>Spermatophyta</taxon>
        <taxon>Magnoliopsida</taxon>
        <taxon>Liliopsida</taxon>
        <taxon>Poales</taxon>
        <taxon>Poaceae</taxon>
        <taxon>PACMAD clade</taxon>
        <taxon>Arundinoideae</taxon>
        <taxon>Arundineae</taxon>
        <taxon>Arundo</taxon>
    </lineage>
</organism>
<accession>A0A0A9ABL9</accession>
<protein>
    <submittedName>
        <fullName evidence="1">Uncharacterized protein</fullName>
    </submittedName>
</protein>
<evidence type="ECO:0000313" key="1">
    <source>
        <dbReference type="EMBL" id="JAD48476.1"/>
    </source>
</evidence>
<reference evidence="1" key="1">
    <citation type="submission" date="2014-09" db="EMBL/GenBank/DDBJ databases">
        <authorList>
            <person name="Magalhaes I.L.F."/>
            <person name="Oliveira U."/>
            <person name="Santos F.R."/>
            <person name="Vidigal T.H.D.A."/>
            <person name="Brescovit A.D."/>
            <person name="Santos A.J."/>
        </authorList>
    </citation>
    <scope>NUCLEOTIDE SEQUENCE</scope>
    <source>
        <tissue evidence="1">Shoot tissue taken approximately 20 cm above the soil surface</tissue>
    </source>
</reference>
<reference evidence="1" key="2">
    <citation type="journal article" date="2015" name="Data Brief">
        <title>Shoot transcriptome of the giant reed, Arundo donax.</title>
        <authorList>
            <person name="Barrero R.A."/>
            <person name="Guerrero F.D."/>
            <person name="Moolhuijzen P."/>
            <person name="Goolsby J.A."/>
            <person name="Tidwell J."/>
            <person name="Bellgard S.E."/>
            <person name="Bellgard M.I."/>
        </authorList>
    </citation>
    <scope>NUCLEOTIDE SEQUENCE</scope>
    <source>
        <tissue evidence="1">Shoot tissue taken approximately 20 cm above the soil surface</tissue>
    </source>
</reference>
<dbReference type="EMBL" id="GBRH01249419">
    <property type="protein sequence ID" value="JAD48476.1"/>
    <property type="molecule type" value="Transcribed_RNA"/>
</dbReference>
<name>A0A0A9ABL9_ARUDO</name>
<sequence>MVCLAPVAASPLSPSWILATATSHLASTFLNTSCSMVCPCSNWAETQQSTGKRPCLLSTWSFQGCGMQVRTPVTPWVAPNHMQICH</sequence>
<dbReference type="AlphaFoldDB" id="A0A0A9ABL9"/>